<reference evidence="3" key="1">
    <citation type="submission" date="2020-04" db="EMBL/GenBank/DDBJ databases">
        <title>Genome Assembly and Annotation of Botryosphaeria dothidea sdau 11-99, a Latent Pathogen of Apple Fruit Ring Rot in China.</title>
        <authorList>
            <person name="Yu C."/>
            <person name="Diao Y."/>
            <person name="Lu Q."/>
            <person name="Zhao J."/>
            <person name="Cui S."/>
            <person name="Peng C."/>
            <person name="He B."/>
            <person name="Liu H."/>
        </authorList>
    </citation>
    <scope>NUCLEOTIDE SEQUENCE [LARGE SCALE GENOMIC DNA]</scope>
    <source>
        <strain evidence="3">Sdau11-99</strain>
    </source>
</reference>
<dbReference type="SUPFAM" id="SSF53098">
    <property type="entry name" value="Ribonuclease H-like"/>
    <property type="match status" value="1"/>
</dbReference>
<dbReference type="InterPro" id="IPR036397">
    <property type="entry name" value="RNaseH_sf"/>
</dbReference>
<dbReference type="OrthoDB" id="10633623at2759"/>
<keyword evidence="4" id="KW-1185">Reference proteome</keyword>
<proteinExistence type="predicted"/>
<feature type="compositionally biased region" description="Basic and acidic residues" evidence="1">
    <location>
        <begin position="258"/>
        <end position="271"/>
    </location>
</feature>
<feature type="compositionally biased region" description="Basic residues" evidence="1">
    <location>
        <begin position="67"/>
        <end position="77"/>
    </location>
</feature>
<evidence type="ECO:0000313" key="4">
    <source>
        <dbReference type="Proteomes" id="UP000572817"/>
    </source>
</evidence>
<feature type="region of interest" description="Disordered" evidence="1">
    <location>
        <begin position="1"/>
        <end position="181"/>
    </location>
</feature>
<feature type="domain" description="RNase H type-1" evidence="2">
    <location>
        <begin position="399"/>
        <end position="564"/>
    </location>
</feature>
<dbReference type="PROSITE" id="PS50879">
    <property type="entry name" value="RNASE_H_1"/>
    <property type="match status" value="1"/>
</dbReference>
<dbReference type="GO" id="GO:0003676">
    <property type="term" value="F:nucleic acid binding"/>
    <property type="evidence" value="ECO:0007669"/>
    <property type="project" value="InterPro"/>
</dbReference>
<dbReference type="Gene3D" id="3.30.420.10">
    <property type="entry name" value="Ribonuclease H-like superfamily/Ribonuclease H"/>
    <property type="match status" value="1"/>
</dbReference>
<evidence type="ECO:0000256" key="1">
    <source>
        <dbReference type="SAM" id="MobiDB-lite"/>
    </source>
</evidence>
<name>A0A8H4J2S2_9PEZI</name>
<feature type="compositionally biased region" description="Low complexity" evidence="1">
    <location>
        <begin position="147"/>
        <end position="163"/>
    </location>
</feature>
<feature type="compositionally biased region" description="Basic and acidic residues" evidence="1">
    <location>
        <begin position="42"/>
        <end position="52"/>
    </location>
</feature>
<protein>
    <recommendedName>
        <fullName evidence="2">RNase H type-1 domain-containing protein</fullName>
    </recommendedName>
</protein>
<evidence type="ECO:0000259" key="2">
    <source>
        <dbReference type="PROSITE" id="PS50879"/>
    </source>
</evidence>
<dbReference type="GO" id="GO:0004523">
    <property type="term" value="F:RNA-DNA hybrid ribonuclease activity"/>
    <property type="evidence" value="ECO:0007669"/>
    <property type="project" value="InterPro"/>
</dbReference>
<accession>A0A8H4J2S2</accession>
<dbReference type="InterPro" id="IPR012337">
    <property type="entry name" value="RNaseH-like_sf"/>
</dbReference>
<gene>
    <name evidence="3" type="ORF">GTA08_BOTSDO12197</name>
</gene>
<feature type="compositionally biased region" description="Low complexity" evidence="1">
    <location>
        <begin position="95"/>
        <end position="105"/>
    </location>
</feature>
<evidence type="ECO:0000313" key="3">
    <source>
        <dbReference type="EMBL" id="KAF4312156.1"/>
    </source>
</evidence>
<comment type="caution">
    <text evidence="3">The sequence shown here is derived from an EMBL/GenBank/DDBJ whole genome shotgun (WGS) entry which is preliminary data.</text>
</comment>
<dbReference type="Proteomes" id="UP000572817">
    <property type="component" value="Unassembled WGS sequence"/>
</dbReference>
<sequence length="651" mass="70477">MPQRHSSPPIPLQPHTIEIFQCGHSTYHDHGKTTPSSPPSPDENKHHDEARGRSTSRRHHPDELSRQQRRRSRTRGRKAAEHAGIARSICALLTSSSSPSSSSSRSKTRDTVAPRQRGGRVESDGSSVSYLEVGSGSDGGEGMRRAASSSPPSSLASDDGLSGCREMLVPGSAGATGGDGGRERRSFLARVERELIPASLAVGGAAVGERGTLSFFVKMIERGEEEGMKAGGRRGSGVEALLKDLGWLSTVFGEETAGCEREGASEGRVEDGSASVSASASSSSPSSGTISTAGEGDAARLPVVFSMGNCPRRECQDGEGGFDASLGGAWEYDEFDTKDLEGLWEHIFSTTTTTTTTTTNSPPANNMFSSSTMGASFLGKVTILPAKQSIADARRSKPVKGELEIWTDMSKRMDEPVVGLAAAWKRPEDRHWREKTEKIVAKMRGDVAELKAMTLGLRQAKLLLRPSDKQVRIRSDHCGALDMIRDHRVGLYTSIHDPAAEEQCDEIHQLVSEIQAGLTWEEAEVKVILVWVKGHAHEVHKGGFGKDEILGNCWADYWASVVIDGGRVKKVAEMSGDTMAGKIRKLVEERAEYDESGQAEDGEVPTNLHPPYLKIWITSLTDVFEDVLNDMESSNLRRVELTDPIPDGVEY</sequence>
<feature type="compositionally biased region" description="Low complexity" evidence="1">
    <location>
        <begin position="273"/>
        <end position="287"/>
    </location>
</feature>
<feature type="region of interest" description="Disordered" evidence="1">
    <location>
        <begin position="258"/>
        <end position="295"/>
    </location>
</feature>
<dbReference type="AlphaFoldDB" id="A0A8H4J2S2"/>
<dbReference type="EMBL" id="WWBZ02000007">
    <property type="protein sequence ID" value="KAF4312156.1"/>
    <property type="molecule type" value="Genomic_DNA"/>
</dbReference>
<organism evidence="3 4">
    <name type="scientific">Botryosphaeria dothidea</name>
    <dbReference type="NCBI Taxonomy" id="55169"/>
    <lineage>
        <taxon>Eukaryota</taxon>
        <taxon>Fungi</taxon>
        <taxon>Dikarya</taxon>
        <taxon>Ascomycota</taxon>
        <taxon>Pezizomycotina</taxon>
        <taxon>Dothideomycetes</taxon>
        <taxon>Dothideomycetes incertae sedis</taxon>
        <taxon>Botryosphaeriales</taxon>
        <taxon>Botryosphaeriaceae</taxon>
        <taxon>Botryosphaeria</taxon>
    </lineage>
</organism>
<dbReference type="InterPro" id="IPR002156">
    <property type="entry name" value="RNaseH_domain"/>
</dbReference>